<dbReference type="AlphaFoldDB" id="A0AAD7UGX8"/>
<name>A0AAD7UGX8_9STRA</name>
<organism evidence="3 4">
    <name type="scientific">Chrysophaeum taylorii</name>
    <dbReference type="NCBI Taxonomy" id="2483200"/>
    <lineage>
        <taxon>Eukaryota</taxon>
        <taxon>Sar</taxon>
        <taxon>Stramenopiles</taxon>
        <taxon>Ochrophyta</taxon>
        <taxon>Pelagophyceae</taxon>
        <taxon>Pelagomonadales</taxon>
        <taxon>Pelagomonadaceae</taxon>
        <taxon>Chrysophaeum</taxon>
    </lineage>
</organism>
<dbReference type="SUPFAM" id="SSF49562">
    <property type="entry name" value="C2 domain (Calcium/lipid-binding domain, CaLB)"/>
    <property type="match status" value="1"/>
</dbReference>
<protein>
    <recommendedName>
        <fullName evidence="2">C2 domain-containing protein</fullName>
    </recommendedName>
</protein>
<accession>A0AAD7UGX8</accession>
<dbReference type="SMART" id="SM00239">
    <property type="entry name" value="C2"/>
    <property type="match status" value="1"/>
</dbReference>
<evidence type="ECO:0000259" key="2">
    <source>
        <dbReference type="PROSITE" id="PS50004"/>
    </source>
</evidence>
<feature type="region of interest" description="Disordered" evidence="1">
    <location>
        <begin position="136"/>
        <end position="165"/>
    </location>
</feature>
<dbReference type="InterPro" id="IPR035892">
    <property type="entry name" value="C2_domain_sf"/>
</dbReference>
<evidence type="ECO:0000256" key="1">
    <source>
        <dbReference type="SAM" id="MobiDB-lite"/>
    </source>
</evidence>
<evidence type="ECO:0000313" key="3">
    <source>
        <dbReference type="EMBL" id="KAJ8604085.1"/>
    </source>
</evidence>
<feature type="region of interest" description="Disordered" evidence="1">
    <location>
        <begin position="696"/>
        <end position="719"/>
    </location>
</feature>
<feature type="compositionally biased region" description="Acidic residues" evidence="1">
    <location>
        <begin position="149"/>
        <end position="165"/>
    </location>
</feature>
<keyword evidence="4" id="KW-1185">Reference proteome</keyword>
<dbReference type="Gene3D" id="2.60.40.150">
    <property type="entry name" value="C2 domain"/>
    <property type="match status" value="1"/>
</dbReference>
<comment type="caution">
    <text evidence="3">The sequence shown here is derived from an EMBL/GenBank/DDBJ whole genome shotgun (WGS) entry which is preliminary data.</text>
</comment>
<dbReference type="EMBL" id="JAQMWT010000340">
    <property type="protein sequence ID" value="KAJ8604085.1"/>
    <property type="molecule type" value="Genomic_DNA"/>
</dbReference>
<feature type="compositionally biased region" description="Acidic residues" evidence="1">
    <location>
        <begin position="707"/>
        <end position="719"/>
    </location>
</feature>
<dbReference type="Pfam" id="PF00168">
    <property type="entry name" value="C2"/>
    <property type="match status" value="1"/>
</dbReference>
<proteinExistence type="predicted"/>
<evidence type="ECO:0000313" key="4">
    <source>
        <dbReference type="Proteomes" id="UP001230188"/>
    </source>
</evidence>
<reference evidence="3" key="1">
    <citation type="submission" date="2023-01" db="EMBL/GenBank/DDBJ databases">
        <title>Metagenome sequencing of chrysophaentin producing Chrysophaeum taylorii.</title>
        <authorList>
            <person name="Davison J."/>
            <person name="Bewley C."/>
        </authorList>
    </citation>
    <scope>NUCLEOTIDE SEQUENCE</scope>
    <source>
        <strain evidence="3">NIES-1699</strain>
    </source>
</reference>
<dbReference type="Proteomes" id="UP001230188">
    <property type="component" value="Unassembled WGS sequence"/>
</dbReference>
<sequence length="1132" mass="124759">MDNDLGGGTATAVELKRAIFRQRSRSSVLVVDVPAPKPTSSTPEKSKSKSRRCGSTYVLALVRTRGSACVLALLAWRLRAWWTAIGLSVVGLVLLPEALGRVLSLLVSSLAVHGAVSMTFRGLRIVPWLEVSEMTSPPKRVGASVGSVDDNESDSGESVVGDDDSDDLEETVWRRLARSRLRLEIGIKRFAIGNPRGLPWCREWFVCANDVEIAISMTLSDLWRLRHLQSHWSPEPRHQPVRPRGDGGGLKFGAVRDDKGGFWRNRKMLGVITVDKFDIRDAEVAFEQCEGRLNCVELGSALARGELATLARKNRAARLVVDGLARLRVDVLAARHLDNAAPERRAPSTFVKISVRGQVRQSRTVPRTASPVFAYEPPEPFVVSDPSAVVHVAVYEDRVGRTTLLGQFATTLKQLISNPECVDGGRAASIHDGDKRVDRLAWVPLRDAKWRPFETPRYQIHRTNDRLEAYAFKDTKNGLEIVSNVAPDAAAPLDAAPPTDADFMRDEPDPARYPAVRLRLRWDRHHQKVLETVPFFTALESIKISSAETASRCGSIDNVRAMLGSFPYWLDITGGLKIGRAVAHIRDLFLGVEGELEARRRQRPDKVLLDADWRAAGRHAIKLKNIDVAFPFAKSPSSFKVDDEGGVPHVRGLLTLETAAMRLVRGLVDRLVSSPAKVSSSAAQIAAAIGWGALHQHTTASSSSPPEPEEDDSTGEQQPDDELTTLALALGLTKATVKRFDARSLGDLNEPVAAVGVLAKLTGNRWKPLRCVLRGATIFYFELSMVAAGPARRRGEDRVIDLRRIVVDVDAAARGRNDTVGARLVDDAKCLELLLRDDDGLVKTTRLRLLRRDTQTERISAAAWDAEAHDTFQDCPTRSVLAWHDAINVAVRLKVAQARREVAAIIERFTHNQQQLLDKALAEERKQHDGGDNAVLQSQEDAKEAYDFAANHPSISLPKPQCVINGAFELRRRGTDLDKIMLSEAASFSTRLITSAAVGKLWINIANTGRAVIYLNDGFMAHRFSGPLDKPIKTPYLADETRGVVVMTTVSVSHDGTSVFLSMASAHTGFIFMRKEWRLSRDGDANCLEQRSRWPQTTGVKPSGLLFTKGGDFDVYVRMPPDKAHDVEFVAA</sequence>
<dbReference type="InterPro" id="IPR000008">
    <property type="entry name" value="C2_dom"/>
</dbReference>
<dbReference type="PROSITE" id="PS50004">
    <property type="entry name" value="C2"/>
    <property type="match status" value="1"/>
</dbReference>
<feature type="domain" description="C2" evidence="2">
    <location>
        <begin position="303"/>
        <end position="425"/>
    </location>
</feature>
<gene>
    <name evidence="3" type="ORF">CTAYLR_001797</name>
</gene>